<evidence type="ECO:0000313" key="2">
    <source>
        <dbReference type="Proteomes" id="UP001058074"/>
    </source>
</evidence>
<sequence>MTKIAIISDIHGNKPALEAVFKDIKLNGADKIICLGDIVGKGANFSDVIDMCREKCDTVITGNWDKFLSDPLSKHGQWYRERIPKDRLEYLAGLPETISFYLSGKYVRLFHAHPHDLFSRVQNFSPVEDKLGMFEIPKLKRAADDEERESDIVGYGDVHEAYVKYLKGTKILFNVGSVGTPYDNTPMPSYVILEGNYGSKEVSNFSISFHRVEYDRELAIKQAIEVDLPKIDVYIQETRTGTYLRKNNIQK</sequence>
<dbReference type="Proteomes" id="UP001058074">
    <property type="component" value="Unassembled WGS sequence"/>
</dbReference>
<proteinExistence type="predicted"/>
<dbReference type="EMBL" id="BROD01000001">
    <property type="protein sequence ID" value="GKX68268.1"/>
    <property type="molecule type" value="Genomic_DNA"/>
</dbReference>
<protein>
    <submittedName>
        <fullName evidence="1">Serine/threonine protein phosphatase</fullName>
    </submittedName>
</protein>
<gene>
    <name evidence="1" type="primary">prpA</name>
    <name evidence="1" type="ORF">rsdtw13_35260</name>
</gene>
<name>A0ACB5RGQ9_9CLOT</name>
<accession>A0ACB5RGQ9</accession>
<organism evidence="1 2">
    <name type="scientific">Inconstantimicrobium mannanitabidum</name>
    <dbReference type="NCBI Taxonomy" id="1604901"/>
    <lineage>
        <taxon>Bacteria</taxon>
        <taxon>Bacillati</taxon>
        <taxon>Bacillota</taxon>
        <taxon>Clostridia</taxon>
        <taxon>Eubacteriales</taxon>
        <taxon>Clostridiaceae</taxon>
        <taxon>Inconstantimicrobium</taxon>
    </lineage>
</organism>
<reference evidence="1" key="1">
    <citation type="journal article" date="2025" name="Int. J. Syst. Evol. Microbiol.">
        <title>Inconstantimicrobium mannanitabidum sp. nov., a novel member of the family Clostridiaceae isolated from anoxic soil under the treatment of reductive soil disinfestation.</title>
        <authorList>
            <person name="Ueki A."/>
            <person name="Tonouchi A."/>
            <person name="Honma S."/>
            <person name="Kaku N."/>
            <person name="Ueki K."/>
        </authorList>
    </citation>
    <scope>NUCLEOTIDE SEQUENCE</scope>
    <source>
        <strain evidence="1">TW13</strain>
    </source>
</reference>
<evidence type="ECO:0000313" key="1">
    <source>
        <dbReference type="EMBL" id="GKX68268.1"/>
    </source>
</evidence>
<keyword evidence="2" id="KW-1185">Reference proteome</keyword>
<comment type="caution">
    <text evidence="1">The sequence shown here is derived from an EMBL/GenBank/DDBJ whole genome shotgun (WGS) entry which is preliminary data.</text>
</comment>